<dbReference type="EMBL" id="JAGGKS010000001">
    <property type="protein sequence ID" value="MBP1924785.1"/>
    <property type="molecule type" value="Genomic_DNA"/>
</dbReference>
<sequence length="39" mass="4753">MSKVLILRQMQNQKELQELLKFLMLLLKHIKKIILMMTL</sequence>
<proteinExistence type="predicted"/>
<name>A0ABS4GAS1_9FIRM</name>
<protein>
    <submittedName>
        <fullName evidence="1">Uncharacterized protein</fullName>
    </submittedName>
</protein>
<organism evidence="1 2">
    <name type="scientific">Sedimentibacter acidaminivorans</name>
    <dbReference type="NCBI Taxonomy" id="913099"/>
    <lineage>
        <taxon>Bacteria</taxon>
        <taxon>Bacillati</taxon>
        <taxon>Bacillota</taxon>
        <taxon>Tissierellia</taxon>
        <taxon>Sedimentibacter</taxon>
    </lineage>
</organism>
<evidence type="ECO:0000313" key="1">
    <source>
        <dbReference type="EMBL" id="MBP1924785.1"/>
    </source>
</evidence>
<accession>A0ABS4GAS1</accession>
<reference evidence="1 2" key="1">
    <citation type="submission" date="2021-03" db="EMBL/GenBank/DDBJ databases">
        <title>Genomic Encyclopedia of Type Strains, Phase IV (KMG-IV): sequencing the most valuable type-strain genomes for metagenomic binning, comparative biology and taxonomic classification.</title>
        <authorList>
            <person name="Goeker M."/>
        </authorList>
    </citation>
    <scope>NUCLEOTIDE SEQUENCE [LARGE SCALE GENOMIC DNA]</scope>
    <source>
        <strain evidence="1 2">DSM 24004</strain>
    </source>
</reference>
<keyword evidence="2" id="KW-1185">Reference proteome</keyword>
<gene>
    <name evidence="1" type="ORF">J2Z76_000638</name>
</gene>
<evidence type="ECO:0000313" key="2">
    <source>
        <dbReference type="Proteomes" id="UP001519342"/>
    </source>
</evidence>
<comment type="caution">
    <text evidence="1">The sequence shown here is derived from an EMBL/GenBank/DDBJ whole genome shotgun (WGS) entry which is preliminary data.</text>
</comment>
<dbReference type="Proteomes" id="UP001519342">
    <property type="component" value="Unassembled WGS sequence"/>
</dbReference>